<dbReference type="EMBL" id="JABSTV010001245">
    <property type="protein sequence ID" value="KAH7983061.1"/>
    <property type="molecule type" value="Genomic_DNA"/>
</dbReference>
<evidence type="ECO:0000313" key="4">
    <source>
        <dbReference type="EMBL" id="KAH7983061.1"/>
    </source>
</evidence>
<dbReference type="GO" id="GO:0003676">
    <property type="term" value="F:nucleic acid binding"/>
    <property type="evidence" value="ECO:0007669"/>
    <property type="project" value="InterPro"/>
</dbReference>
<name>A0A9D4T8Z8_RHISA</name>
<dbReference type="GO" id="GO:0008270">
    <property type="term" value="F:zinc ion binding"/>
    <property type="evidence" value="ECO:0007669"/>
    <property type="project" value="UniProtKB-KW"/>
</dbReference>
<proteinExistence type="predicted"/>
<feature type="compositionally biased region" description="Polar residues" evidence="2">
    <location>
        <begin position="533"/>
        <end position="544"/>
    </location>
</feature>
<protein>
    <recommendedName>
        <fullName evidence="3">CCHC-type domain-containing protein</fullName>
    </recommendedName>
</protein>
<keyword evidence="1" id="KW-0479">Metal-binding</keyword>
<accession>A0A9D4T8Z8</accession>
<feature type="region of interest" description="Disordered" evidence="2">
    <location>
        <begin position="54"/>
        <end position="80"/>
    </location>
</feature>
<dbReference type="AlphaFoldDB" id="A0A9D4T8Z8"/>
<gene>
    <name evidence="4" type="ORF">HPB52_008901</name>
</gene>
<comment type="caution">
    <text evidence="4">The sequence shown here is derived from an EMBL/GenBank/DDBJ whole genome shotgun (WGS) entry which is preliminary data.</text>
</comment>
<feature type="region of interest" description="Disordered" evidence="2">
    <location>
        <begin position="181"/>
        <end position="213"/>
    </location>
</feature>
<keyword evidence="1" id="KW-0863">Zinc-finger</keyword>
<feature type="region of interest" description="Disordered" evidence="2">
    <location>
        <begin position="142"/>
        <end position="165"/>
    </location>
</feature>
<dbReference type="PROSITE" id="PS50158">
    <property type="entry name" value="ZF_CCHC"/>
    <property type="match status" value="1"/>
</dbReference>
<dbReference type="VEuPathDB" id="VectorBase:RSAN_028130"/>
<evidence type="ECO:0000259" key="3">
    <source>
        <dbReference type="PROSITE" id="PS50158"/>
    </source>
</evidence>
<feature type="region of interest" description="Disordered" evidence="2">
    <location>
        <begin position="17"/>
        <end position="39"/>
    </location>
</feature>
<feature type="compositionally biased region" description="Polar residues" evidence="2">
    <location>
        <begin position="479"/>
        <end position="501"/>
    </location>
</feature>
<reference evidence="4" key="2">
    <citation type="submission" date="2021-09" db="EMBL/GenBank/DDBJ databases">
        <authorList>
            <person name="Jia N."/>
            <person name="Wang J."/>
            <person name="Shi W."/>
            <person name="Du L."/>
            <person name="Sun Y."/>
            <person name="Zhan W."/>
            <person name="Jiang J."/>
            <person name="Wang Q."/>
            <person name="Zhang B."/>
            <person name="Ji P."/>
            <person name="Sakyi L.B."/>
            <person name="Cui X."/>
            <person name="Yuan T."/>
            <person name="Jiang B."/>
            <person name="Yang W."/>
            <person name="Lam T.T.-Y."/>
            <person name="Chang Q."/>
            <person name="Ding S."/>
            <person name="Wang X."/>
            <person name="Zhu J."/>
            <person name="Ruan X."/>
            <person name="Zhao L."/>
            <person name="Wei J."/>
            <person name="Que T."/>
            <person name="Du C."/>
            <person name="Cheng J."/>
            <person name="Dai P."/>
            <person name="Han X."/>
            <person name="Huang E."/>
            <person name="Gao Y."/>
            <person name="Liu J."/>
            <person name="Shao H."/>
            <person name="Ye R."/>
            <person name="Li L."/>
            <person name="Wei W."/>
            <person name="Wang X."/>
            <person name="Wang C."/>
            <person name="Huo Q."/>
            <person name="Li W."/>
            <person name="Guo W."/>
            <person name="Chen H."/>
            <person name="Chen S."/>
            <person name="Zhou L."/>
            <person name="Zhou L."/>
            <person name="Ni X."/>
            <person name="Tian J."/>
            <person name="Zhou Y."/>
            <person name="Sheng Y."/>
            <person name="Liu T."/>
            <person name="Pan Y."/>
            <person name="Xia L."/>
            <person name="Li J."/>
            <person name="Zhao F."/>
            <person name="Cao W."/>
        </authorList>
    </citation>
    <scope>NUCLEOTIDE SEQUENCE</scope>
    <source>
        <strain evidence="4">Rsan-2018</strain>
        <tissue evidence="4">Larvae</tissue>
    </source>
</reference>
<evidence type="ECO:0000256" key="1">
    <source>
        <dbReference type="PROSITE-ProRule" id="PRU00047"/>
    </source>
</evidence>
<dbReference type="InterPro" id="IPR001878">
    <property type="entry name" value="Znf_CCHC"/>
</dbReference>
<evidence type="ECO:0000313" key="5">
    <source>
        <dbReference type="Proteomes" id="UP000821837"/>
    </source>
</evidence>
<evidence type="ECO:0000256" key="2">
    <source>
        <dbReference type="SAM" id="MobiDB-lite"/>
    </source>
</evidence>
<dbReference type="Proteomes" id="UP000821837">
    <property type="component" value="Chromosome 1"/>
</dbReference>
<organism evidence="4 5">
    <name type="scientific">Rhipicephalus sanguineus</name>
    <name type="common">Brown dog tick</name>
    <name type="synonym">Ixodes sanguineus</name>
    <dbReference type="NCBI Taxonomy" id="34632"/>
    <lineage>
        <taxon>Eukaryota</taxon>
        <taxon>Metazoa</taxon>
        <taxon>Ecdysozoa</taxon>
        <taxon>Arthropoda</taxon>
        <taxon>Chelicerata</taxon>
        <taxon>Arachnida</taxon>
        <taxon>Acari</taxon>
        <taxon>Parasitiformes</taxon>
        <taxon>Ixodida</taxon>
        <taxon>Ixodoidea</taxon>
        <taxon>Ixodidae</taxon>
        <taxon>Rhipicephalinae</taxon>
        <taxon>Rhipicephalus</taxon>
        <taxon>Rhipicephalus</taxon>
    </lineage>
</organism>
<sequence length="611" mass="66118">MALALLTPGLRTTLIDVGKPRDADVSTPKRKGRPRMQPSARTRVRVAMDAAFSTPRPHVGSQDAAVSTFGPHGSPRMQLSEAPKYTAGGRKIQLAREGYGGQAKSRPTAMKISALLGKLFTTFLGFVLPRDDLEALVHPEKHVKRTSRRAAPYPPRHGTSLPDALGPASMAAVATTTPAASVVGTTDHGPANKRLRDEQNGSDPSDGNTDDMDQASFTVVSYKKKRGTGVLVIFRPTIDGGSLWKVNPNIVASAVVTSAQEKVLNHRLNKDGSLMVTVSTLPAANRLLTVTELAGVAVEARVPYSYTANYGKIQDVPLSYSNEELQDYLRDQGVVSARRLTTFTPEDGGKVKEVRRRSVILEFDRDSPLPKRVTLGFCSYPVAEYIGAATQCYKCQRHGHISRHCTGPVRCKVCAGPHSHKECTSRAQPKCANCGGPHPASYGGCIKKKAATLARTLEQAQGKPPMRNEPPPNPEVVFTSMTDVSQEPSPQSQKTSGNTYADVTKKKRGKSMGLSHSSKPPQPVSQDPPSDYGRQQSQSLQQDKVNCERQQLGNTDQDVTRILIPMLFAAIKALVRGNPSSRSLPEVEAILTMEPLVSTFYAPQGRAPSQY</sequence>
<reference evidence="4" key="1">
    <citation type="journal article" date="2020" name="Cell">
        <title>Large-Scale Comparative Analyses of Tick Genomes Elucidate Their Genetic Diversity and Vector Capacities.</title>
        <authorList>
            <consortium name="Tick Genome and Microbiome Consortium (TIGMIC)"/>
            <person name="Jia N."/>
            <person name="Wang J."/>
            <person name="Shi W."/>
            <person name="Du L."/>
            <person name="Sun Y."/>
            <person name="Zhan W."/>
            <person name="Jiang J.F."/>
            <person name="Wang Q."/>
            <person name="Zhang B."/>
            <person name="Ji P."/>
            <person name="Bell-Sakyi L."/>
            <person name="Cui X.M."/>
            <person name="Yuan T.T."/>
            <person name="Jiang B.G."/>
            <person name="Yang W.F."/>
            <person name="Lam T.T."/>
            <person name="Chang Q.C."/>
            <person name="Ding S.J."/>
            <person name="Wang X.J."/>
            <person name="Zhu J.G."/>
            <person name="Ruan X.D."/>
            <person name="Zhao L."/>
            <person name="Wei J.T."/>
            <person name="Ye R.Z."/>
            <person name="Que T.C."/>
            <person name="Du C.H."/>
            <person name="Zhou Y.H."/>
            <person name="Cheng J.X."/>
            <person name="Dai P.F."/>
            <person name="Guo W.B."/>
            <person name="Han X.H."/>
            <person name="Huang E.J."/>
            <person name="Li L.F."/>
            <person name="Wei W."/>
            <person name="Gao Y.C."/>
            <person name="Liu J.Z."/>
            <person name="Shao H.Z."/>
            <person name="Wang X."/>
            <person name="Wang C.C."/>
            <person name="Yang T.C."/>
            <person name="Huo Q.B."/>
            <person name="Li W."/>
            <person name="Chen H.Y."/>
            <person name="Chen S.E."/>
            <person name="Zhou L.G."/>
            <person name="Ni X.B."/>
            <person name="Tian J.H."/>
            <person name="Sheng Y."/>
            <person name="Liu T."/>
            <person name="Pan Y.S."/>
            <person name="Xia L.Y."/>
            <person name="Li J."/>
            <person name="Zhao F."/>
            <person name="Cao W.C."/>
        </authorList>
    </citation>
    <scope>NUCLEOTIDE SEQUENCE</scope>
    <source>
        <strain evidence="4">Rsan-2018</strain>
    </source>
</reference>
<feature type="domain" description="CCHC-type" evidence="3">
    <location>
        <begin position="392"/>
        <end position="405"/>
    </location>
</feature>
<keyword evidence="1" id="KW-0862">Zinc</keyword>
<feature type="region of interest" description="Disordered" evidence="2">
    <location>
        <begin position="458"/>
        <end position="544"/>
    </location>
</feature>
<keyword evidence="5" id="KW-1185">Reference proteome</keyword>